<proteinExistence type="predicted"/>
<comment type="caution">
    <text evidence="4">The sequence shown here is derived from an EMBL/GenBank/DDBJ whole genome shotgun (WGS) entry which is preliminary data.</text>
</comment>
<feature type="compositionally biased region" description="Polar residues" evidence="2">
    <location>
        <begin position="410"/>
        <end position="419"/>
    </location>
</feature>
<evidence type="ECO:0000313" key="5">
    <source>
        <dbReference type="Proteomes" id="UP001597059"/>
    </source>
</evidence>
<name>A0ABW4B4K6_9GAMM</name>
<evidence type="ECO:0000256" key="1">
    <source>
        <dbReference type="SAM" id="Coils"/>
    </source>
</evidence>
<feature type="compositionally biased region" description="Low complexity" evidence="2">
    <location>
        <begin position="17"/>
        <end position="31"/>
    </location>
</feature>
<dbReference type="PANTHER" id="PTHR38043:SF1">
    <property type="entry name" value="PROTEIN HEMX"/>
    <property type="match status" value="1"/>
</dbReference>
<keyword evidence="3" id="KW-0472">Membrane</keyword>
<dbReference type="PANTHER" id="PTHR38043">
    <property type="entry name" value="PROTEIN HEMX"/>
    <property type="match status" value="1"/>
</dbReference>
<dbReference type="Pfam" id="PF04375">
    <property type="entry name" value="HemX"/>
    <property type="match status" value="1"/>
</dbReference>
<organism evidence="4 5">
    <name type="scientific">Rhodanobacter aciditrophus</name>
    <dbReference type="NCBI Taxonomy" id="1623218"/>
    <lineage>
        <taxon>Bacteria</taxon>
        <taxon>Pseudomonadati</taxon>
        <taxon>Pseudomonadota</taxon>
        <taxon>Gammaproteobacteria</taxon>
        <taxon>Lysobacterales</taxon>
        <taxon>Rhodanobacteraceae</taxon>
        <taxon>Rhodanobacter</taxon>
    </lineage>
</organism>
<dbReference type="EMBL" id="JBHTMN010000014">
    <property type="protein sequence ID" value="MFD1384161.1"/>
    <property type="molecule type" value="Genomic_DNA"/>
</dbReference>
<feature type="region of interest" description="Disordered" evidence="2">
    <location>
        <begin position="393"/>
        <end position="419"/>
    </location>
</feature>
<dbReference type="RefSeq" id="WP_377368124.1">
    <property type="nucleotide sequence ID" value="NZ_JBHTMN010000014.1"/>
</dbReference>
<feature type="region of interest" description="Disordered" evidence="2">
    <location>
        <begin position="1"/>
        <end position="56"/>
    </location>
</feature>
<feature type="transmembrane region" description="Helical" evidence="3">
    <location>
        <begin position="59"/>
        <end position="80"/>
    </location>
</feature>
<evidence type="ECO:0000313" key="4">
    <source>
        <dbReference type="EMBL" id="MFD1384161.1"/>
    </source>
</evidence>
<dbReference type="InterPro" id="IPR007470">
    <property type="entry name" value="HemX"/>
</dbReference>
<keyword evidence="3" id="KW-0812">Transmembrane</keyword>
<protein>
    <submittedName>
        <fullName evidence="4">Uroporphyrinogen-III C-methyltransferase</fullName>
    </submittedName>
</protein>
<dbReference type="Proteomes" id="UP001597059">
    <property type="component" value="Unassembled WGS sequence"/>
</dbReference>
<evidence type="ECO:0000256" key="3">
    <source>
        <dbReference type="SAM" id="Phobius"/>
    </source>
</evidence>
<feature type="coiled-coil region" evidence="1">
    <location>
        <begin position="85"/>
        <end position="112"/>
    </location>
</feature>
<reference evidence="5" key="1">
    <citation type="journal article" date="2019" name="Int. J. Syst. Evol. Microbiol.">
        <title>The Global Catalogue of Microorganisms (GCM) 10K type strain sequencing project: providing services to taxonomists for standard genome sequencing and annotation.</title>
        <authorList>
            <consortium name="The Broad Institute Genomics Platform"/>
            <consortium name="The Broad Institute Genome Sequencing Center for Infectious Disease"/>
            <person name="Wu L."/>
            <person name="Ma J."/>
        </authorList>
    </citation>
    <scope>NUCLEOTIDE SEQUENCE [LARGE SCALE GENOMIC DNA]</scope>
    <source>
        <strain evidence="5">JCM 30774</strain>
    </source>
</reference>
<keyword evidence="5" id="KW-1185">Reference proteome</keyword>
<gene>
    <name evidence="4" type="ORF">ACFQ45_12325</name>
</gene>
<sequence>MTDKKESPETELNPSGETTTTATPESSTQHTNTPASDTKAEHSSEAPQAPANQSSNGKALSGIAIAVGIAALALSGWQYYQSNFIAKSDTALAQAQNKIIALEQQITRIERTAQNGSEAIRKLAPLPQQVDALTSRTAQAKQESEQALLDLSSKINRLSNVNKDDWLLAEAEYLIRLANQRLLLERDTQSTIALLENADDILGNLKDPIMFETRKAIAQDIQALKSISQFDLEGRYLQLAALYDQVEALPQREPSQAWQTQQSSTTEVPASALSDIKALASQAWGGLKSLIVVNYNQKPIEPLLPPSDYQELVTGIQLQIEVAQVALLKGEKGIYDKALERIARAVSEHFDPKSSTTTAFMTTLTSLQQVNPNPSIPLPRASLQAMRQLMQTWQQESELQKPDVTEDAPVNNTPEETLS</sequence>
<keyword evidence="1" id="KW-0175">Coiled coil</keyword>
<evidence type="ECO:0000256" key="2">
    <source>
        <dbReference type="SAM" id="MobiDB-lite"/>
    </source>
</evidence>
<keyword evidence="3" id="KW-1133">Transmembrane helix</keyword>
<accession>A0ABW4B4K6</accession>